<dbReference type="GO" id="GO:0015935">
    <property type="term" value="C:small ribosomal subunit"/>
    <property type="evidence" value="ECO:0007669"/>
    <property type="project" value="InterPro"/>
</dbReference>
<dbReference type="InterPro" id="IPR000851">
    <property type="entry name" value="Ribosomal_uS5"/>
</dbReference>
<dbReference type="PANTHER" id="PTHR48277">
    <property type="entry name" value="MITOCHONDRIAL RIBOSOMAL PROTEIN S5"/>
    <property type="match status" value="1"/>
</dbReference>
<dbReference type="AlphaFoldDB" id="X1CM56"/>
<dbReference type="GO" id="GO:0006412">
    <property type="term" value="P:translation"/>
    <property type="evidence" value="ECO:0007669"/>
    <property type="project" value="InterPro"/>
</dbReference>
<dbReference type="InterPro" id="IPR005712">
    <property type="entry name" value="Ribosomal_uS5_bac-type"/>
</dbReference>
<evidence type="ECO:0000256" key="3">
    <source>
        <dbReference type="ARBA" id="ARBA00022884"/>
    </source>
</evidence>
<dbReference type="SUPFAM" id="SSF54768">
    <property type="entry name" value="dsRNA-binding domain-like"/>
    <property type="match status" value="1"/>
</dbReference>
<keyword evidence="4" id="KW-0689">Ribosomal protein</keyword>
<evidence type="ECO:0000313" key="7">
    <source>
        <dbReference type="EMBL" id="GAH08837.1"/>
    </source>
</evidence>
<reference evidence="7" key="1">
    <citation type="journal article" date="2014" name="Front. Microbiol.">
        <title>High frequency of phylogenetically diverse reductive dehalogenase-homologous genes in deep subseafloor sedimentary metagenomes.</title>
        <authorList>
            <person name="Kawai M."/>
            <person name="Futagami T."/>
            <person name="Toyoda A."/>
            <person name="Takaki Y."/>
            <person name="Nishi S."/>
            <person name="Hori S."/>
            <person name="Arai W."/>
            <person name="Tsubouchi T."/>
            <person name="Morono Y."/>
            <person name="Uchiyama I."/>
            <person name="Ito T."/>
            <person name="Fujiyama A."/>
            <person name="Inagaki F."/>
            <person name="Takami H."/>
        </authorList>
    </citation>
    <scope>NUCLEOTIDE SEQUENCE</scope>
    <source>
        <strain evidence="7">Expedition CK06-06</strain>
    </source>
</reference>
<dbReference type="GO" id="GO:0005737">
    <property type="term" value="C:cytoplasm"/>
    <property type="evidence" value="ECO:0007669"/>
    <property type="project" value="UniProtKB-ARBA"/>
</dbReference>
<dbReference type="SUPFAM" id="SSF54211">
    <property type="entry name" value="Ribosomal protein S5 domain 2-like"/>
    <property type="match status" value="1"/>
</dbReference>
<dbReference type="PROSITE" id="PS50881">
    <property type="entry name" value="S5_DSRBD"/>
    <property type="match status" value="1"/>
</dbReference>
<dbReference type="InterPro" id="IPR018192">
    <property type="entry name" value="Ribosomal_uS5_N_CS"/>
</dbReference>
<dbReference type="InterPro" id="IPR013810">
    <property type="entry name" value="Ribosomal_uS5_N"/>
</dbReference>
<proteinExistence type="inferred from homology"/>
<sequence>MYINRVAKVMKGGKRLRFSALVVTGDGNGHVGLGIGKANEVPAAISKGGAIARKNLIKVSLAGTTIPHEITVSLGAAKVLLKPAAPGTGVIAGGSVRAVLEACGIKDILTKSLGSSNHINVAKTHMSITVPGYHQGTEPEALSPFHYLSHTIDIH</sequence>
<dbReference type="Gene3D" id="3.30.230.10">
    <property type="match status" value="1"/>
</dbReference>
<dbReference type="EMBL" id="BART01034897">
    <property type="protein sequence ID" value="GAH08837.1"/>
    <property type="molecule type" value="Genomic_DNA"/>
</dbReference>
<organism evidence="7">
    <name type="scientific">marine sediment metagenome</name>
    <dbReference type="NCBI Taxonomy" id="412755"/>
    <lineage>
        <taxon>unclassified sequences</taxon>
        <taxon>metagenomes</taxon>
        <taxon>ecological metagenomes</taxon>
    </lineage>
</organism>
<comment type="similarity">
    <text evidence="1">Belongs to the universal ribosomal protein uS5 family.</text>
</comment>
<protein>
    <recommendedName>
        <fullName evidence="6">S5 DRBM domain-containing protein</fullName>
    </recommendedName>
</protein>
<dbReference type="InterPro" id="IPR020568">
    <property type="entry name" value="Ribosomal_Su5_D2-typ_SF"/>
</dbReference>
<dbReference type="GO" id="GO:0019843">
    <property type="term" value="F:rRNA binding"/>
    <property type="evidence" value="ECO:0007669"/>
    <property type="project" value="UniProtKB-KW"/>
</dbReference>
<dbReference type="Pfam" id="PF03719">
    <property type="entry name" value="Ribosomal_S5_C"/>
    <property type="match status" value="1"/>
</dbReference>
<dbReference type="PROSITE" id="PS00585">
    <property type="entry name" value="RIBOSOMAL_S5"/>
    <property type="match status" value="1"/>
</dbReference>
<dbReference type="FunFam" id="3.30.230.10:FF:000002">
    <property type="entry name" value="30S ribosomal protein S5"/>
    <property type="match status" value="1"/>
</dbReference>
<evidence type="ECO:0000256" key="5">
    <source>
        <dbReference type="ARBA" id="ARBA00023274"/>
    </source>
</evidence>
<accession>X1CM56</accession>
<keyword evidence="3" id="KW-0694">RNA-binding</keyword>
<dbReference type="PANTHER" id="PTHR48277:SF1">
    <property type="entry name" value="MITOCHONDRIAL RIBOSOMAL PROTEIN S5"/>
    <property type="match status" value="1"/>
</dbReference>
<evidence type="ECO:0000256" key="1">
    <source>
        <dbReference type="ARBA" id="ARBA00008945"/>
    </source>
</evidence>
<keyword evidence="5" id="KW-0687">Ribonucleoprotein</keyword>
<dbReference type="NCBIfam" id="TIGR01021">
    <property type="entry name" value="rpsE_bact"/>
    <property type="match status" value="1"/>
</dbReference>
<keyword evidence="2" id="KW-0699">rRNA-binding</keyword>
<dbReference type="InterPro" id="IPR005324">
    <property type="entry name" value="Ribosomal_uS5_C"/>
</dbReference>
<evidence type="ECO:0000256" key="2">
    <source>
        <dbReference type="ARBA" id="ARBA00022730"/>
    </source>
</evidence>
<dbReference type="Pfam" id="PF00333">
    <property type="entry name" value="Ribosomal_S5"/>
    <property type="match status" value="1"/>
</dbReference>
<name>X1CM56_9ZZZZ</name>
<dbReference type="GO" id="GO:0003735">
    <property type="term" value="F:structural constituent of ribosome"/>
    <property type="evidence" value="ECO:0007669"/>
    <property type="project" value="InterPro"/>
</dbReference>
<evidence type="ECO:0000256" key="4">
    <source>
        <dbReference type="ARBA" id="ARBA00022980"/>
    </source>
</evidence>
<dbReference type="InterPro" id="IPR014721">
    <property type="entry name" value="Ribsml_uS5_D2-typ_fold_subgr"/>
</dbReference>
<evidence type="ECO:0000259" key="6">
    <source>
        <dbReference type="PROSITE" id="PS50881"/>
    </source>
</evidence>
<feature type="domain" description="S5 DRBM" evidence="6">
    <location>
        <begin position="1"/>
        <end position="59"/>
    </location>
</feature>
<dbReference type="Gene3D" id="3.30.160.20">
    <property type="match status" value="1"/>
</dbReference>
<gene>
    <name evidence="7" type="ORF">S01H4_59488</name>
</gene>
<comment type="caution">
    <text evidence="7">The sequence shown here is derived from an EMBL/GenBank/DDBJ whole genome shotgun (WGS) entry which is preliminary data.</text>
</comment>